<accession>A0A179HS56</accession>
<reference evidence="2 3" key="1">
    <citation type="submission" date="2016-02" db="EMBL/GenBank/DDBJ databases">
        <title>Biosynthesis of antibiotic leucinostatins and their inhibition on Phytophthora in bio-control Purpureocillium lilacinum.</title>
        <authorList>
            <person name="Wang G."/>
            <person name="Liu Z."/>
            <person name="Lin R."/>
            <person name="Li E."/>
            <person name="Mao Z."/>
            <person name="Ling J."/>
            <person name="Yin W."/>
            <person name="Xie B."/>
        </authorList>
    </citation>
    <scope>NUCLEOTIDE SEQUENCE [LARGE SCALE GENOMIC DNA]</scope>
    <source>
        <strain evidence="2">PLFJ-1</strain>
    </source>
</reference>
<dbReference type="EMBL" id="LSBI01000002">
    <property type="protein sequence ID" value="OAQ93286.1"/>
    <property type="molecule type" value="Genomic_DNA"/>
</dbReference>
<feature type="region of interest" description="Disordered" evidence="1">
    <location>
        <begin position="44"/>
        <end position="63"/>
    </location>
</feature>
<organism evidence="2 3">
    <name type="scientific">Purpureocillium lilacinum</name>
    <name type="common">Paecilomyces lilacinus</name>
    <dbReference type="NCBI Taxonomy" id="33203"/>
    <lineage>
        <taxon>Eukaryota</taxon>
        <taxon>Fungi</taxon>
        <taxon>Dikarya</taxon>
        <taxon>Ascomycota</taxon>
        <taxon>Pezizomycotina</taxon>
        <taxon>Sordariomycetes</taxon>
        <taxon>Hypocreomycetidae</taxon>
        <taxon>Hypocreales</taxon>
        <taxon>Ophiocordycipitaceae</taxon>
        <taxon>Purpureocillium</taxon>
    </lineage>
</organism>
<evidence type="ECO:0000313" key="3">
    <source>
        <dbReference type="Proteomes" id="UP000078340"/>
    </source>
</evidence>
<dbReference type="AlphaFoldDB" id="A0A179HS56"/>
<comment type="caution">
    <text evidence="2">The sequence shown here is derived from an EMBL/GenBank/DDBJ whole genome shotgun (WGS) entry which is preliminary data.</text>
</comment>
<evidence type="ECO:0000313" key="2">
    <source>
        <dbReference type="EMBL" id="OAQ93286.1"/>
    </source>
</evidence>
<dbReference type="Proteomes" id="UP000078340">
    <property type="component" value="Unassembled WGS sequence"/>
</dbReference>
<feature type="compositionally biased region" description="Basic and acidic residues" evidence="1">
    <location>
        <begin position="53"/>
        <end position="63"/>
    </location>
</feature>
<proteinExistence type="predicted"/>
<gene>
    <name evidence="2" type="ORF">VFPFJ_02447</name>
</gene>
<name>A0A179HS56_PURLI</name>
<sequence length="112" mass="12602">MSVSALVWSFDQILYCKESDDDGSSNSKPSLVWLARCKLDHRVHRHDSNNAPQKEKNTSGLNRRLEFPKSLDRVVVPSYLFLLSSARVSKVPTSQTPFNASRYHGPSILVAD</sequence>
<protein>
    <submittedName>
        <fullName evidence="2">Uncharacterized protein</fullName>
    </submittedName>
</protein>
<evidence type="ECO:0000256" key="1">
    <source>
        <dbReference type="SAM" id="MobiDB-lite"/>
    </source>
</evidence>